<protein>
    <submittedName>
        <fullName evidence="6">GGDEF domain-containing protein</fullName>
    </submittedName>
</protein>
<dbReference type="NCBIfam" id="TIGR00229">
    <property type="entry name" value="sensory_box"/>
    <property type="match status" value="2"/>
</dbReference>
<dbReference type="CDD" id="cd01948">
    <property type="entry name" value="EAL"/>
    <property type="match status" value="1"/>
</dbReference>
<dbReference type="CDD" id="cd01949">
    <property type="entry name" value="GGDEF"/>
    <property type="match status" value="1"/>
</dbReference>
<sequence>MRPAARALCRHEGAQSEAVVAMARPPRLLETLLANLDGMVYRCRDDAHWTLEFVSEGCHALTGYAPEDLLLNSRISFLQLTHPEDRAMVRSHIDTCMRERRRIDIEYRILHADGGVRWVWERGVGLYNAAGKVEAMEGFLQDVTERKEAAQALQEAERRYRSIFENAIEGVFQTTPDGTYIAVNPALARIYGYHSPEDLIVGLRDISHQLYVEAERRTEFMRLMEQHGSVSNFESRVYRRDGDIIWISENARAVYDDSGKLVCYEGTVEAITERKLYEAEMRHHATHDALTGLPNRNMLHEHLQRAIQVARQKGGLTAVAFLDLDQFKFINDSLGHQVGDELLKTVAQRLQACLRDTDMVARQGGDEFVLVLQNQTGGELGIAEVMQRILATVARPWQAGDREFQVTASIGVSRYPVDGKDVETLLKQADSAMYRAKEQGRNNFQFFAPWMDTQVSNRLEMLINLRRALDQEEFKLYYQPKLSLKDGSVIGAEALIRWQSPEQGMVPPDRFIPFAEETGLILPIGEWVLRTACHQNKRWQQAGLPTIPVAVNLSPRQLNQSLPEFVSDVLRQSGLDASCLELEITENVVMKDAEKSVATLHALKRLGLQISVDDFGTGYSSLSYLRRFPVDALKIDKSFVRDIVRDADSAAIVKAIISLAHILNLRVIAEGVEDEEQHAFLKENACDEVQGYFFGKPMTVEDFTAWLTRQAGTGR</sequence>
<feature type="domain" description="PAS" evidence="2">
    <location>
        <begin position="156"/>
        <end position="197"/>
    </location>
</feature>
<dbReference type="InterPro" id="IPR029787">
    <property type="entry name" value="Nucleotide_cyclase"/>
</dbReference>
<dbReference type="AlphaFoldDB" id="A0A225SR20"/>
<dbReference type="InterPro" id="IPR012226">
    <property type="entry name" value="Diguanyl_cyclase/Pdiesterase"/>
</dbReference>
<evidence type="ECO:0000259" key="4">
    <source>
        <dbReference type="PROSITE" id="PS50883"/>
    </source>
</evidence>
<feature type="domain" description="EAL" evidence="4">
    <location>
        <begin position="458"/>
        <end position="711"/>
    </location>
</feature>
<dbReference type="EMBL" id="NJGV01000019">
    <property type="protein sequence ID" value="OWY33220.1"/>
    <property type="molecule type" value="Genomic_DNA"/>
</dbReference>
<dbReference type="PROSITE" id="PS50887">
    <property type="entry name" value="GGDEF"/>
    <property type="match status" value="1"/>
</dbReference>
<dbReference type="InterPro" id="IPR000700">
    <property type="entry name" value="PAS-assoc_C"/>
</dbReference>
<accession>A0A225SR20</accession>
<evidence type="ECO:0000313" key="7">
    <source>
        <dbReference type="Proteomes" id="UP000214747"/>
    </source>
</evidence>
<dbReference type="InterPro" id="IPR035919">
    <property type="entry name" value="EAL_sf"/>
</dbReference>
<dbReference type="Pfam" id="PF00563">
    <property type="entry name" value="EAL"/>
    <property type="match status" value="1"/>
</dbReference>
<dbReference type="Gene3D" id="3.30.70.270">
    <property type="match status" value="1"/>
</dbReference>
<dbReference type="FunFam" id="3.20.20.450:FF:000001">
    <property type="entry name" value="Cyclic di-GMP phosphodiesterase yahA"/>
    <property type="match status" value="1"/>
</dbReference>
<dbReference type="NCBIfam" id="TIGR00254">
    <property type="entry name" value="GGDEF"/>
    <property type="match status" value="1"/>
</dbReference>
<dbReference type="Pfam" id="PF08447">
    <property type="entry name" value="PAS_3"/>
    <property type="match status" value="2"/>
</dbReference>
<name>A0A225SR20_9BURK</name>
<dbReference type="Gene3D" id="3.30.450.20">
    <property type="entry name" value="PAS domain"/>
    <property type="match status" value="2"/>
</dbReference>
<evidence type="ECO:0000259" key="5">
    <source>
        <dbReference type="PROSITE" id="PS50887"/>
    </source>
</evidence>
<evidence type="ECO:0000256" key="1">
    <source>
        <dbReference type="ARBA" id="ARBA00051114"/>
    </source>
</evidence>
<dbReference type="InterPro" id="IPR035965">
    <property type="entry name" value="PAS-like_dom_sf"/>
</dbReference>
<feature type="domain" description="GGDEF" evidence="5">
    <location>
        <begin position="315"/>
        <end position="449"/>
    </location>
</feature>
<evidence type="ECO:0000313" key="6">
    <source>
        <dbReference type="EMBL" id="OWY33220.1"/>
    </source>
</evidence>
<comment type="catalytic activity">
    <reaction evidence="1">
        <text>3',3'-c-di-GMP + H2O = 5'-phosphoguanylyl(3'-&gt;5')guanosine + H(+)</text>
        <dbReference type="Rhea" id="RHEA:24902"/>
        <dbReference type="ChEBI" id="CHEBI:15377"/>
        <dbReference type="ChEBI" id="CHEBI:15378"/>
        <dbReference type="ChEBI" id="CHEBI:58754"/>
        <dbReference type="ChEBI" id="CHEBI:58805"/>
        <dbReference type="EC" id="3.1.4.52"/>
    </reaction>
    <physiologicalReaction direction="left-to-right" evidence="1">
        <dbReference type="Rhea" id="RHEA:24903"/>
    </physiologicalReaction>
</comment>
<dbReference type="InterPro" id="IPR043128">
    <property type="entry name" value="Rev_trsase/Diguanyl_cyclase"/>
</dbReference>
<dbReference type="SMART" id="SM00086">
    <property type="entry name" value="PAC"/>
    <property type="match status" value="2"/>
</dbReference>
<dbReference type="InterPro" id="IPR000160">
    <property type="entry name" value="GGDEF_dom"/>
</dbReference>
<dbReference type="SMART" id="SM00052">
    <property type="entry name" value="EAL"/>
    <property type="match status" value="1"/>
</dbReference>
<dbReference type="InterPro" id="IPR001610">
    <property type="entry name" value="PAC"/>
</dbReference>
<reference evidence="6 7" key="1">
    <citation type="journal article" date="2010" name="Int. J. Syst. Evol. Microbiol.">
        <title>Reclassification of Herbaspirillum putei as a later heterotypic synonym of Herbaspirillum huttiense, with the description of H. huttiense subsp. huttiense subsp. nov. and H. huttiense subsp. putei subsp. nov., comb. nov., and description of Herbaspirillum aquaticum sp. nov.</title>
        <authorList>
            <person name="Dobritsa A.P."/>
            <person name="Reddy M.C."/>
            <person name="Samadpour M."/>
        </authorList>
    </citation>
    <scope>NUCLEOTIDE SEQUENCE [LARGE SCALE GENOMIC DNA]</scope>
    <source>
        <strain evidence="6 7">IEH 4430</strain>
    </source>
</reference>
<dbReference type="FunFam" id="3.30.70.270:FF:000001">
    <property type="entry name" value="Diguanylate cyclase domain protein"/>
    <property type="match status" value="1"/>
</dbReference>
<comment type="caution">
    <text evidence="6">The sequence shown here is derived from an EMBL/GenBank/DDBJ whole genome shotgun (WGS) entry which is preliminary data.</text>
</comment>
<organism evidence="6 7">
    <name type="scientific">Herbaspirillum aquaticum</name>
    <dbReference type="NCBI Taxonomy" id="568783"/>
    <lineage>
        <taxon>Bacteria</taxon>
        <taxon>Pseudomonadati</taxon>
        <taxon>Pseudomonadota</taxon>
        <taxon>Betaproteobacteria</taxon>
        <taxon>Burkholderiales</taxon>
        <taxon>Oxalobacteraceae</taxon>
        <taxon>Herbaspirillum</taxon>
    </lineage>
</organism>
<feature type="domain" description="PAC" evidence="3">
    <location>
        <begin position="231"/>
        <end position="283"/>
    </location>
</feature>
<dbReference type="Pfam" id="PF00990">
    <property type="entry name" value="GGDEF"/>
    <property type="match status" value="1"/>
</dbReference>
<dbReference type="Proteomes" id="UP000214747">
    <property type="component" value="Unassembled WGS sequence"/>
</dbReference>
<dbReference type="SUPFAM" id="SSF55073">
    <property type="entry name" value="Nucleotide cyclase"/>
    <property type="match status" value="1"/>
</dbReference>
<dbReference type="PROSITE" id="PS50883">
    <property type="entry name" value="EAL"/>
    <property type="match status" value="1"/>
</dbReference>
<keyword evidence="7" id="KW-1185">Reference proteome</keyword>
<gene>
    <name evidence="6" type="ORF">CEJ45_17360</name>
</gene>
<dbReference type="PIRSF" id="PIRSF005925">
    <property type="entry name" value="Dos"/>
    <property type="match status" value="1"/>
</dbReference>
<feature type="domain" description="PAC" evidence="3">
    <location>
        <begin position="103"/>
        <end position="155"/>
    </location>
</feature>
<dbReference type="SUPFAM" id="SSF55785">
    <property type="entry name" value="PYP-like sensor domain (PAS domain)"/>
    <property type="match status" value="2"/>
</dbReference>
<dbReference type="CDD" id="cd00130">
    <property type="entry name" value="PAS"/>
    <property type="match status" value="2"/>
</dbReference>
<dbReference type="GO" id="GO:0071732">
    <property type="term" value="P:cellular response to nitric oxide"/>
    <property type="evidence" value="ECO:0007669"/>
    <property type="project" value="UniProtKB-ARBA"/>
</dbReference>
<dbReference type="Gene3D" id="3.20.20.450">
    <property type="entry name" value="EAL domain"/>
    <property type="match status" value="1"/>
</dbReference>
<dbReference type="InterPro" id="IPR001633">
    <property type="entry name" value="EAL_dom"/>
</dbReference>
<dbReference type="InterPro" id="IPR052155">
    <property type="entry name" value="Biofilm_reg_signaling"/>
</dbReference>
<dbReference type="PROSITE" id="PS50113">
    <property type="entry name" value="PAC"/>
    <property type="match status" value="2"/>
</dbReference>
<dbReference type="GO" id="GO:0071111">
    <property type="term" value="F:cyclic-guanylate-specific phosphodiesterase activity"/>
    <property type="evidence" value="ECO:0007669"/>
    <property type="project" value="UniProtKB-EC"/>
</dbReference>
<dbReference type="InterPro" id="IPR013655">
    <property type="entry name" value="PAS_fold_3"/>
</dbReference>
<dbReference type="SMART" id="SM00091">
    <property type="entry name" value="PAS"/>
    <property type="match status" value="2"/>
</dbReference>
<evidence type="ECO:0000259" key="3">
    <source>
        <dbReference type="PROSITE" id="PS50113"/>
    </source>
</evidence>
<dbReference type="PANTHER" id="PTHR44757:SF2">
    <property type="entry name" value="BIOFILM ARCHITECTURE MAINTENANCE PROTEIN MBAA"/>
    <property type="match status" value="1"/>
</dbReference>
<dbReference type="SMART" id="SM00267">
    <property type="entry name" value="GGDEF"/>
    <property type="match status" value="1"/>
</dbReference>
<feature type="domain" description="PAS" evidence="2">
    <location>
        <begin position="25"/>
        <end position="100"/>
    </location>
</feature>
<dbReference type="InterPro" id="IPR000014">
    <property type="entry name" value="PAS"/>
</dbReference>
<dbReference type="PANTHER" id="PTHR44757">
    <property type="entry name" value="DIGUANYLATE CYCLASE DGCP"/>
    <property type="match status" value="1"/>
</dbReference>
<dbReference type="SUPFAM" id="SSF141868">
    <property type="entry name" value="EAL domain-like"/>
    <property type="match status" value="1"/>
</dbReference>
<proteinExistence type="predicted"/>
<dbReference type="PROSITE" id="PS50112">
    <property type="entry name" value="PAS"/>
    <property type="match status" value="2"/>
</dbReference>
<evidence type="ECO:0000259" key="2">
    <source>
        <dbReference type="PROSITE" id="PS50112"/>
    </source>
</evidence>